<dbReference type="Pfam" id="PF00023">
    <property type="entry name" value="Ank"/>
    <property type="match status" value="1"/>
</dbReference>
<evidence type="ECO:0000313" key="5">
    <source>
        <dbReference type="Proteomes" id="UP000186817"/>
    </source>
</evidence>
<dbReference type="EMBL" id="LSRX01000033">
    <property type="protein sequence ID" value="OLQ13044.1"/>
    <property type="molecule type" value="Genomic_DNA"/>
</dbReference>
<keyword evidence="1" id="KW-0677">Repeat</keyword>
<dbReference type="SMART" id="SM00248">
    <property type="entry name" value="ANK"/>
    <property type="match status" value="5"/>
</dbReference>
<dbReference type="InterPro" id="IPR051165">
    <property type="entry name" value="Multifunctional_ANK_Repeat"/>
</dbReference>
<proteinExistence type="predicted"/>
<protein>
    <submittedName>
        <fullName evidence="4">Ankyrin repeat and KH domain-containing protein 1</fullName>
    </submittedName>
</protein>
<dbReference type="InterPro" id="IPR002110">
    <property type="entry name" value="Ankyrin_rpt"/>
</dbReference>
<dbReference type="InterPro" id="IPR036770">
    <property type="entry name" value="Ankyrin_rpt-contain_sf"/>
</dbReference>
<dbReference type="Pfam" id="PF12796">
    <property type="entry name" value="Ank_2"/>
    <property type="match status" value="1"/>
</dbReference>
<dbReference type="PROSITE" id="PS50297">
    <property type="entry name" value="ANK_REP_REGION"/>
    <property type="match status" value="2"/>
</dbReference>
<dbReference type="PANTHER" id="PTHR24123">
    <property type="entry name" value="ANKYRIN REPEAT-CONTAINING"/>
    <property type="match status" value="1"/>
</dbReference>
<feature type="compositionally biased region" description="Polar residues" evidence="3">
    <location>
        <begin position="1"/>
        <end position="15"/>
    </location>
</feature>
<evidence type="ECO:0000313" key="4">
    <source>
        <dbReference type="EMBL" id="OLQ13044.1"/>
    </source>
</evidence>
<dbReference type="SUPFAM" id="SSF48403">
    <property type="entry name" value="Ankyrin repeat"/>
    <property type="match status" value="1"/>
</dbReference>
<organism evidence="4 5">
    <name type="scientific">Symbiodinium microadriaticum</name>
    <name type="common">Dinoflagellate</name>
    <name type="synonym">Zooxanthella microadriatica</name>
    <dbReference type="NCBI Taxonomy" id="2951"/>
    <lineage>
        <taxon>Eukaryota</taxon>
        <taxon>Sar</taxon>
        <taxon>Alveolata</taxon>
        <taxon>Dinophyceae</taxon>
        <taxon>Suessiales</taxon>
        <taxon>Symbiodiniaceae</taxon>
        <taxon>Symbiodinium</taxon>
    </lineage>
</organism>
<dbReference type="Gene3D" id="1.25.40.20">
    <property type="entry name" value="Ankyrin repeat-containing domain"/>
    <property type="match status" value="2"/>
</dbReference>
<sequence length="931" mass="101109">MTQTADYRSDVQSAEPSVPDTDPVIRLTGYGFRGGLLVAVVSKPWLSIEDGAQVGVQNLTIFRQVGPFSVHPSHAVPERMVVRFTVHGNYFNPYAAGTLETLQTQLSIASGAGPSEHVLGLHSELMLCVASCTDPGSRETSIVLRTFDVFVRVPGFSSLLAAGAQPTLDLATSSLTYVRQVAAEQALLISFQSWNQLPVSLLLGPFLASYVADLQDNIERRSGGILRQPLLQCAGSQGGFSPVNVSIPIEHLPPPSVIAQSAGILAWLPGQSQPPADQCGAGAAELGAFACCLGGRRVGVKCAMAQSCLAGKPRTALELYAAAVQKHAHNAQSAFSPPGFFPMYTVPLEALMRMSKVRPLEQLKAEGIIVVFNESLGKAIFISHQWRGRGHPDPDGRQLHVLQMAFKNLLSGASSISTPIITEIVFGSVRAPSAAELRDTPLFVWYDYCSCPQECLDGVNSDQLSAINSIPSYVARCEYFVILCPAQEDESQQILSAKTYTERAWCRAERVARELACSSGVTFAVESPTHQTLVNQQLGFLLPPGEGQLTVDEDRQKLASIMVQLIWNKLSHCLAQGDLHMYRLILNQQEGRLRGLNTDPIDLAIPGFEPEVDPDEDPEEFMLSNFMHQNGFQHISQRDAAGWTPLCYAAINGSTLIVSALLKRKADPNDKITKKDPQAFAQKDTSVVSLCAWYNRNEALKLLLAARAHPDAQSALKQTALEWACCGNNVEGIRLLLDARADHSIQNVMGCTPFQAGCCMGSVKSMEAMLRLTPGQKLEHGLHFSLMLGEGSSQAVSMLLQARADVNEKCDFFRTKTYGWWTLLRALSLAHSTGFSSKLRKLAYHHRGATPLMFSILAGTFDATHALLQAGANTDLKNCRGKQPLDLAEELGAGPELLKALRQAPSSQDHQGHSCHQFEAFDVGPIISEAF</sequence>
<evidence type="ECO:0000256" key="1">
    <source>
        <dbReference type="ARBA" id="ARBA00022737"/>
    </source>
</evidence>
<dbReference type="PANTHER" id="PTHR24123:SF33">
    <property type="entry name" value="PROTEIN HOS4"/>
    <property type="match status" value="1"/>
</dbReference>
<evidence type="ECO:0000256" key="2">
    <source>
        <dbReference type="ARBA" id="ARBA00023043"/>
    </source>
</evidence>
<dbReference type="AlphaFoldDB" id="A0A1Q9EZY4"/>
<keyword evidence="5" id="KW-1185">Reference proteome</keyword>
<evidence type="ECO:0000256" key="3">
    <source>
        <dbReference type="SAM" id="MobiDB-lite"/>
    </source>
</evidence>
<dbReference type="Proteomes" id="UP000186817">
    <property type="component" value="Unassembled WGS sequence"/>
</dbReference>
<name>A0A1Q9EZY4_SYMMI</name>
<dbReference type="OrthoDB" id="410310at2759"/>
<feature type="region of interest" description="Disordered" evidence="3">
    <location>
        <begin position="1"/>
        <end position="20"/>
    </location>
</feature>
<keyword evidence="2" id="KW-0040">ANK repeat</keyword>
<gene>
    <name evidence="4" type="primary">ANKHD1</name>
    <name evidence="4" type="ORF">AK812_SmicGene2900</name>
</gene>
<comment type="caution">
    <text evidence="4">The sequence shown here is derived from an EMBL/GenBank/DDBJ whole genome shotgun (WGS) entry which is preliminary data.</text>
</comment>
<dbReference type="PROSITE" id="PS50088">
    <property type="entry name" value="ANK_REPEAT"/>
    <property type="match status" value="2"/>
</dbReference>
<accession>A0A1Q9EZY4</accession>
<reference evidence="4 5" key="1">
    <citation type="submission" date="2016-02" db="EMBL/GenBank/DDBJ databases">
        <title>Genome analysis of coral dinoflagellate symbionts highlights evolutionary adaptations to a symbiotic lifestyle.</title>
        <authorList>
            <person name="Aranda M."/>
            <person name="Li Y."/>
            <person name="Liew Y.J."/>
            <person name="Baumgarten S."/>
            <person name="Simakov O."/>
            <person name="Wilson M."/>
            <person name="Piel J."/>
            <person name="Ashoor H."/>
            <person name="Bougouffa S."/>
            <person name="Bajic V.B."/>
            <person name="Ryu T."/>
            <person name="Ravasi T."/>
            <person name="Bayer T."/>
            <person name="Micklem G."/>
            <person name="Kim H."/>
            <person name="Bhak J."/>
            <person name="Lajeunesse T.C."/>
            <person name="Voolstra C.R."/>
        </authorList>
    </citation>
    <scope>NUCLEOTIDE SEQUENCE [LARGE SCALE GENOMIC DNA]</scope>
    <source>
        <strain evidence="4 5">CCMP2467</strain>
    </source>
</reference>